<gene>
    <name evidence="5" type="ORF">Rhe02_80700</name>
</gene>
<dbReference type="InterPro" id="IPR036390">
    <property type="entry name" value="WH_DNA-bd_sf"/>
</dbReference>
<feature type="domain" description="HTH arsR-type" evidence="4">
    <location>
        <begin position="1"/>
        <end position="79"/>
    </location>
</feature>
<dbReference type="SUPFAM" id="SSF46785">
    <property type="entry name" value="Winged helix' DNA-binding domain"/>
    <property type="match status" value="1"/>
</dbReference>
<keyword evidence="6" id="KW-1185">Reference proteome</keyword>
<protein>
    <submittedName>
        <fullName evidence="5">Transcriptional regulator</fullName>
    </submittedName>
</protein>
<organism evidence="5 6">
    <name type="scientific">Rhizocola hellebori</name>
    <dbReference type="NCBI Taxonomy" id="1392758"/>
    <lineage>
        <taxon>Bacteria</taxon>
        <taxon>Bacillati</taxon>
        <taxon>Actinomycetota</taxon>
        <taxon>Actinomycetes</taxon>
        <taxon>Micromonosporales</taxon>
        <taxon>Micromonosporaceae</taxon>
        <taxon>Rhizocola</taxon>
    </lineage>
</organism>
<dbReference type="PANTHER" id="PTHR33154">
    <property type="entry name" value="TRANSCRIPTIONAL REGULATOR, ARSR FAMILY"/>
    <property type="match status" value="1"/>
</dbReference>
<evidence type="ECO:0000256" key="1">
    <source>
        <dbReference type="ARBA" id="ARBA00023015"/>
    </source>
</evidence>
<dbReference type="PANTHER" id="PTHR33154:SF33">
    <property type="entry name" value="TRANSCRIPTIONAL REPRESSOR SDPR"/>
    <property type="match status" value="1"/>
</dbReference>
<evidence type="ECO:0000313" key="5">
    <source>
        <dbReference type="EMBL" id="GIH10003.1"/>
    </source>
</evidence>
<dbReference type="Pfam" id="PF12840">
    <property type="entry name" value="HTH_20"/>
    <property type="match status" value="1"/>
</dbReference>
<sequence>MRALAHPARLEILDHLSLIKDGATATECAELVGLSPSATSYHLRALAKVGMIQEAPSRGDGRERVWQVSFRNYAVGAERDAGAEEIAAEAAIVEAFLARQNERVRRYQTKARAEKDEFFDVATMTEQTLMVTAAELKELLTKLDELIAPLKRRDREEPPEDSRAVSMQIRAIPIV</sequence>
<dbReference type="GO" id="GO:0003677">
    <property type="term" value="F:DNA binding"/>
    <property type="evidence" value="ECO:0007669"/>
    <property type="project" value="UniProtKB-KW"/>
</dbReference>
<keyword evidence="1" id="KW-0805">Transcription regulation</keyword>
<evidence type="ECO:0000313" key="6">
    <source>
        <dbReference type="Proteomes" id="UP000612899"/>
    </source>
</evidence>
<dbReference type="EMBL" id="BONY01000081">
    <property type="protein sequence ID" value="GIH10003.1"/>
    <property type="molecule type" value="Genomic_DNA"/>
</dbReference>
<keyword evidence="3" id="KW-0804">Transcription</keyword>
<evidence type="ECO:0000259" key="4">
    <source>
        <dbReference type="SMART" id="SM00418"/>
    </source>
</evidence>
<dbReference type="CDD" id="cd00090">
    <property type="entry name" value="HTH_ARSR"/>
    <property type="match status" value="1"/>
</dbReference>
<keyword evidence="2" id="KW-0238">DNA-binding</keyword>
<dbReference type="SMART" id="SM00418">
    <property type="entry name" value="HTH_ARSR"/>
    <property type="match status" value="1"/>
</dbReference>
<accession>A0A8J3VLC6</accession>
<proteinExistence type="predicted"/>
<name>A0A8J3VLC6_9ACTN</name>
<evidence type="ECO:0000256" key="3">
    <source>
        <dbReference type="ARBA" id="ARBA00023163"/>
    </source>
</evidence>
<dbReference type="InterPro" id="IPR011991">
    <property type="entry name" value="ArsR-like_HTH"/>
</dbReference>
<dbReference type="Proteomes" id="UP000612899">
    <property type="component" value="Unassembled WGS sequence"/>
</dbReference>
<comment type="caution">
    <text evidence="5">The sequence shown here is derived from an EMBL/GenBank/DDBJ whole genome shotgun (WGS) entry which is preliminary data.</text>
</comment>
<dbReference type="InterPro" id="IPR036388">
    <property type="entry name" value="WH-like_DNA-bd_sf"/>
</dbReference>
<reference evidence="5" key="1">
    <citation type="submission" date="2021-01" db="EMBL/GenBank/DDBJ databases">
        <title>Whole genome shotgun sequence of Rhizocola hellebori NBRC 109834.</title>
        <authorList>
            <person name="Komaki H."/>
            <person name="Tamura T."/>
        </authorList>
    </citation>
    <scope>NUCLEOTIDE SEQUENCE</scope>
    <source>
        <strain evidence="5">NBRC 109834</strain>
    </source>
</reference>
<dbReference type="AlphaFoldDB" id="A0A8J3VLC6"/>
<evidence type="ECO:0000256" key="2">
    <source>
        <dbReference type="ARBA" id="ARBA00023125"/>
    </source>
</evidence>
<dbReference type="GO" id="GO:0003700">
    <property type="term" value="F:DNA-binding transcription factor activity"/>
    <property type="evidence" value="ECO:0007669"/>
    <property type="project" value="InterPro"/>
</dbReference>
<dbReference type="InterPro" id="IPR001845">
    <property type="entry name" value="HTH_ArsR_DNA-bd_dom"/>
</dbReference>
<dbReference type="InterPro" id="IPR051081">
    <property type="entry name" value="HTH_MetalResp_TranReg"/>
</dbReference>
<dbReference type="Gene3D" id="1.10.10.10">
    <property type="entry name" value="Winged helix-like DNA-binding domain superfamily/Winged helix DNA-binding domain"/>
    <property type="match status" value="1"/>
</dbReference>